<feature type="transmembrane region" description="Helical" evidence="2">
    <location>
        <begin position="7"/>
        <end position="27"/>
    </location>
</feature>
<organism evidence="3 4">
    <name type="scientific">Rhodococcus oxybenzonivorans</name>
    <dbReference type="NCBI Taxonomy" id="1990687"/>
    <lineage>
        <taxon>Bacteria</taxon>
        <taxon>Bacillati</taxon>
        <taxon>Actinomycetota</taxon>
        <taxon>Actinomycetes</taxon>
        <taxon>Mycobacteriales</taxon>
        <taxon>Nocardiaceae</taxon>
        <taxon>Rhodococcus</taxon>
    </lineage>
</organism>
<evidence type="ECO:0000256" key="1">
    <source>
        <dbReference type="SAM" id="MobiDB-lite"/>
    </source>
</evidence>
<dbReference type="AlphaFoldDB" id="A0A2S2C8B8"/>
<keyword evidence="4" id="KW-1185">Reference proteome</keyword>
<dbReference type="RefSeq" id="WP_109336456.1">
    <property type="nucleotide sequence ID" value="NZ_CP021357.1"/>
</dbReference>
<dbReference type="OrthoDB" id="4627657at2"/>
<keyword evidence="2" id="KW-0472">Membrane</keyword>
<evidence type="ECO:0000313" key="3">
    <source>
        <dbReference type="EMBL" id="AWK77058.1"/>
    </source>
</evidence>
<evidence type="ECO:0000256" key="2">
    <source>
        <dbReference type="SAM" id="Phobius"/>
    </source>
</evidence>
<keyword evidence="2" id="KW-0812">Transmembrane</keyword>
<gene>
    <name evidence="3" type="ORF">CBI38_37365</name>
</gene>
<keyword evidence="3" id="KW-0614">Plasmid</keyword>
<keyword evidence="2" id="KW-1133">Transmembrane helix</keyword>
<dbReference type="KEGG" id="roz:CBI38_37365"/>
<evidence type="ECO:0000313" key="4">
    <source>
        <dbReference type="Proteomes" id="UP000245711"/>
    </source>
</evidence>
<reference evidence="3 4" key="1">
    <citation type="submission" date="2017-05" db="EMBL/GenBank/DDBJ databases">
        <title>Isolation of Rhodococcus sp. S2-17 biodegrading of BP-3.</title>
        <authorList>
            <person name="Lee Y."/>
            <person name="Kim K.H."/>
            <person name="Chun B.H."/>
            <person name="Jung H.S."/>
            <person name="Jeon C.O."/>
        </authorList>
    </citation>
    <scope>NUCLEOTIDE SEQUENCE [LARGE SCALE GENOMIC DNA]</scope>
    <source>
        <strain evidence="3 4">S2-17</strain>
        <plasmid evidence="4">prb11</plasmid>
    </source>
</reference>
<proteinExistence type="predicted"/>
<feature type="region of interest" description="Disordered" evidence="1">
    <location>
        <begin position="35"/>
        <end position="61"/>
    </location>
</feature>
<dbReference type="EMBL" id="CP021357">
    <property type="protein sequence ID" value="AWK77058.1"/>
    <property type="molecule type" value="Genomic_DNA"/>
</dbReference>
<geneLocation type="plasmid" evidence="4">
    <name>prb11</name>
</geneLocation>
<sequence>MRENKGIAIVIGVVVALVLIVGVVFAVRQSVGNDAGPAAAEGHDSHHHHHEDPLSPQHADPQTVATNAMSMIFSWQPARDRSGWEALNRAGQADLLTGVLAKAATTEPTPLPRPAAEWAAWSRSGDTLTAAATAESAPSINGTTATVDVRIRQVVLHPDGGSTPYKTSAAEVTLEKDASGTWRAANYRIEETR</sequence>
<protein>
    <submittedName>
        <fullName evidence="3">Uncharacterized protein</fullName>
    </submittedName>
</protein>
<accession>A0A2S2C8B8</accession>
<dbReference type="Proteomes" id="UP000245711">
    <property type="component" value="Plasmid pRB11"/>
</dbReference>
<name>A0A2S2C8B8_9NOCA</name>